<dbReference type="InterPro" id="IPR010174">
    <property type="entry name" value="Succinyl-DAP_deSuclase_DapE"/>
</dbReference>
<dbReference type="EMBL" id="LT906453">
    <property type="protein sequence ID" value="SNV24144.1"/>
    <property type="molecule type" value="Genomic_DNA"/>
</dbReference>
<dbReference type="NCBIfam" id="TIGR01900">
    <property type="entry name" value="dapE-gram_pos"/>
    <property type="match status" value="1"/>
</dbReference>
<keyword evidence="6" id="KW-1185">Reference proteome</keyword>
<dbReference type="SUPFAM" id="SSF53187">
    <property type="entry name" value="Zn-dependent exopeptidases"/>
    <property type="match status" value="1"/>
</dbReference>
<name>A0A239VRA5_9MICO</name>
<dbReference type="KEGG" id="dco:SAMEA4475696_1996"/>
<organism evidence="5 6">
    <name type="scientific">Dermatophilus congolensis</name>
    <dbReference type="NCBI Taxonomy" id="1863"/>
    <lineage>
        <taxon>Bacteria</taxon>
        <taxon>Bacillati</taxon>
        <taxon>Actinomycetota</taxon>
        <taxon>Actinomycetes</taxon>
        <taxon>Micrococcales</taxon>
        <taxon>Dermatophilaceae</taxon>
        <taxon>Dermatophilus</taxon>
    </lineage>
</organism>
<evidence type="ECO:0000313" key="6">
    <source>
        <dbReference type="Proteomes" id="UP000242637"/>
    </source>
</evidence>
<evidence type="ECO:0000256" key="3">
    <source>
        <dbReference type="NCBIfam" id="TIGR01900"/>
    </source>
</evidence>
<gene>
    <name evidence="5" type="primary">dapE_2</name>
    <name evidence="5" type="ORF">SAMEA4475696_01996</name>
</gene>
<dbReference type="Pfam" id="PF01546">
    <property type="entry name" value="Peptidase_M20"/>
    <property type="match status" value="1"/>
</dbReference>
<evidence type="ECO:0000259" key="4">
    <source>
        <dbReference type="Pfam" id="PF07687"/>
    </source>
</evidence>
<dbReference type="InterPro" id="IPR036264">
    <property type="entry name" value="Bact_exopeptidase_dim_dom"/>
</dbReference>
<dbReference type="Gene3D" id="3.40.630.10">
    <property type="entry name" value="Zn peptidases"/>
    <property type="match status" value="1"/>
</dbReference>
<keyword evidence="2 5" id="KW-0378">Hydrolase</keyword>
<dbReference type="SUPFAM" id="SSF55031">
    <property type="entry name" value="Bacterial exopeptidase dimerisation domain"/>
    <property type="match status" value="1"/>
</dbReference>
<dbReference type="GO" id="GO:0046872">
    <property type="term" value="F:metal ion binding"/>
    <property type="evidence" value="ECO:0007669"/>
    <property type="project" value="UniProtKB-KW"/>
</dbReference>
<evidence type="ECO:0000313" key="5">
    <source>
        <dbReference type="EMBL" id="SNV24144.1"/>
    </source>
</evidence>
<feature type="domain" description="Peptidase M20 dimerisation" evidence="4">
    <location>
        <begin position="201"/>
        <end position="300"/>
    </location>
</feature>
<dbReference type="GO" id="GO:0009089">
    <property type="term" value="P:lysine biosynthetic process via diaminopimelate"/>
    <property type="evidence" value="ECO:0007669"/>
    <property type="project" value="UniProtKB-UniRule"/>
</dbReference>
<dbReference type="AlphaFoldDB" id="A0A239VRA5"/>
<dbReference type="InterPro" id="IPR050072">
    <property type="entry name" value="Peptidase_M20A"/>
</dbReference>
<dbReference type="GO" id="GO:0009014">
    <property type="term" value="F:succinyl-diaminopimelate desuccinylase activity"/>
    <property type="evidence" value="ECO:0007669"/>
    <property type="project" value="UniProtKB-UniRule"/>
</dbReference>
<dbReference type="Gene3D" id="3.30.70.360">
    <property type="match status" value="1"/>
</dbReference>
<dbReference type="Pfam" id="PF07687">
    <property type="entry name" value="M20_dimer"/>
    <property type="match status" value="1"/>
</dbReference>
<dbReference type="EC" id="3.5.1.18" evidence="3"/>
<reference evidence="5 6" key="1">
    <citation type="submission" date="2017-06" db="EMBL/GenBank/DDBJ databases">
        <authorList>
            <consortium name="Pathogen Informatics"/>
        </authorList>
    </citation>
    <scope>NUCLEOTIDE SEQUENCE [LARGE SCALE GENOMIC DNA]</scope>
    <source>
        <strain evidence="5 6">NCTC13039</strain>
    </source>
</reference>
<dbReference type="GO" id="GO:0008777">
    <property type="term" value="F:acetylornithine deacetylase activity"/>
    <property type="evidence" value="ECO:0007669"/>
    <property type="project" value="TreeGrafter"/>
</dbReference>
<proteinExistence type="predicted"/>
<dbReference type="GO" id="GO:0006526">
    <property type="term" value="P:L-arginine biosynthetic process"/>
    <property type="evidence" value="ECO:0007669"/>
    <property type="project" value="TreeGrafter"/>
</dbReference>
<dbReference type="STRING" id="1121387.GCA_000429885_00364"/>
<dbReference type="InterPro" id="IPR002933">
    <property type="entry name" value="Peptidase_M20"/>
</dbReference>
<sequence length="415" mass="43344">MVLVDVGVGRCWCVVGTVAGMTSPRLDPAADVVALTAAVCDVGSESGCEGPLADAVEELLRSAGHLEVSRFGNVVVARTDLGRDERVILAGHLDTVPAAEGPFGWNVPTKRVPAQQSGSGVEELWGRGTVDMLGGVAVQLRVALDVPEPNRDVTFVFYDNEEVAAPLNGLGHVVADHPELLVGDFAVLLEPTSVAVEGGCKGTLRCEVVVPGVAAHSGRPWMGVNAIHRASEVLDALASFEVRTVDVDGLTYHEGLSAVGVRGGTAGNVVPDECVVTVNYRFAPDLSGAQAQERMRELFAPFEVRVTDLAEGARPGLDSQVARGFVESVVGCSWDEVVSRGLVAGGAAGVDPLGASSLLVRAKEGWTDVARFSALGVPAVNFGPGNPLLAHKADEHAPVEDYRRALAALCRWLGQ</sequence>
<evidence type="ECO:0000256" key="1">
    <source>
        <dbReference type="ARBA" id="ARBA00022723"/>
    </source>
</evidence>
<evidence type="ECO:0000256" key="2">
    <source>
        <dbReference type="ARBA" id="ARBA00022801"/>
    </source>
</evidence>
<dbReference type="PANTHER" id="PTHR43808">
    <property type="entry name" value="ACETYLORNITHINE DEACETYLASE"/>
    <property type="match status" value="1"/>
</dbReference>
<keyword evidence="1" id="KW-0479">Metal-binding</keyword>
<accession>A0A239VRA5</accession>
<dbReference type="PANTHER" id="PTHR43808:SF31">
    <property type="entry name" value="N-ACETYL-L-CITRULLINE DEACETYLASE"/>
    <property type="match status" value="1"/>
</dbReference>
<dbReference type="Proteomes" id="UP000242637">
    <property type="component" value="Chromosome 1"/>
</dbReference>
<dbReference type="InterPro" id="IPR011650">
    <property type="entry name" value="Peptidase_M20_dimer"/>
</dbReference>
<protein>
    <recommendedName>
        <fullName evidence="3">Succinyl-diaminopimelate desuccinylase</fullName>
        <ecNumber evidence="3">3.5.1.18</ecNumber>
    </recommendedName>
</protein>